<name>A0ABS5JUG6_9BACT</name>
<organism evidence="1 2">
    <name type="scientific">Carboxylicivirga linearis</name>
    <dbReference type="NCBI Taxonomy" id="1628157"/>
    <lineage>
        <taxon>Bacteria</taxon>
        <taxon>Pseudomonadati</taxon>
        <taxon>Bacteroidota</taxon>
        <taxon>Bacteroidia</taxon>
        <taxon>Marinilabiliales</taxon>
        <taxon>Marinilabiliaceae</taxon>
        <taxon>Carboxylicivirga</taxon>
    </lineage>
</organism>
<comment type="caution">
    <text evidence="1">The sequence shown here is derived from an EMBL/GenBank/DDBJ whole genome shotgun (WGS) entry which is preliminary data.</text>
</comment>
<dbReference type="RefSeq" id="WP_212215354.1">
    <property type="nucleotide sequence ID" value="NZ_JAGUCO010000003.1"/>
</dbReference>
<evidence type="ECO:0000313" key="2">
    <source>
        <dbReference type="Proteomes" id="UP000708576"/>
    </source>
</evidence>
<sequence length="77" mass="9010">MDFALRTSNFSLNNLTSQIKHPTSRAISIWFRRWGTRRMNEGREKFGWELSSLNFYRNEFVAGHRGAMAAFFGPFCS</sequence>
<reference evidence="1 2" key="1">
    <citation type="journal article" date="2015" name="Int. J. Syst. Evol. Microbiol.">
        <title>Carboxylicivirga linearis sp. nov., isolated from a sea cucumber culture pond.</title>
        <authorList>
            <person name="Wang F.Q."/>
            <person name="Zhou Y.X."/>
            <person name="Lin X.Z."/>
            <person name="Chen G.J."/>
            <person name="Du Z.J."/>
        </authorList>
    </citation>
    <scope>NUCLEOTIDE SEQUENCE [LARGE SCALE GENOMIC DNA]</scope>
    <source>
        <strain evidence="1 2">FB218</strain>
    </source>
</reference>
<proteinExistence type="predicted"/>
<gene>
    <name evidence="1" type="ORF">KEM10_07470</name>
</gene>
<keyword evidence="2" id="KW-1185">Reference proteome</keyword>
<evidence type="ECO:0000313" key="1">
    <source>
        <dbReference type="EMBL" id="MBS2098116.1"/>
    </source>
</evidence>
<dbReference type="EMBL" id="JAGUCO010000003">
    <property type="protein sequence ID" value="MBS2098116.1"/>
    <property type="molecule type" value="Genomic_DNA"/>
</dbReference>
<accession>A0ABS5JUG6</accession>
<dbReference type="Proteomes" id="UP000708576">
    <property type="component" value="Unassembled WGS sequence"/>
</dbReference>
<protein>
    <submittedName>
        <fullName evidence="1">Uncharacterized protein</fullName>
    </submittedName>
</protein>